<dbReference type="EMBL" id="AHYS01000006">
    <property type="protein sequence ID" value="ESK61264.1"/>
    <property type="molecule type" value="Genomic_DNA"/>
</dbReference>
<comment type="caution">
    <text evidence="3">The sequence shown here is derived from an EMBL/GenBank/DDBJ whole genome shotgun (WGS) entry which is preliminary data.</text>
</comment>
<dbReference type="AlphaFoldDB" id="S1QZ44"/>
<evidence type="ECO:0000313" key="4">
    <source>
        <dbReference type="Proteomes" id="UP000017415"/>
    </source>
</evidence>
<dbReference type="RefSeq" id="WP_016250917.1">
    <property type="nucleotide sequence ID" value="NZ_ASWI01000003.1"/>
</dbReference>
<protein>
    <submittedName>
        <fullName evidence="3">HK97 family phage major capsid protein</fullName>
    </submittedName>
</protein>
<name>S1QZ44_9ENTE</name>
<evidence type="ECO:0000259" key="2">
    <source>
        <dbReference type="Pfam" id="PF05065"/>
    </source>
</evidence>
<dbReference type="SUPFAM" id="SSF56563">
    <property type="entry name" value="Major capsid protein gp5"/>
    <property type="match status" value="1"/>
</dbReference>
<gene>
    <name evidence="3" type="ORF">OMO_01324</name>
</gene>
<dbReference type="NCBIfam" id="TIGR01554">
    <property type="entry name" value="major_cap_HK97"/>
    <property type="match status" value="1"/>
</dbReference>
<accession>S1QZ44</accession>
<dbReference type="eggNOG" id="COG4653">
    <property type="taxonomic scope" value="Bacteria"/>
</dbReference>
<dbReference type="GeneID" id="60872465"/>
<evidence type="ECO:0000256" key="1">
    <source>
        <dbReference type="ARBA" id="ARBA00004328"/>
    </source>
</evidence>
<proteinExistence type="predicted"/>
<dbReference type="PATRIC" id="fig|1121864.4.peg.726"/>
<dbReference type="STRING" id="44008.GCA_001318175_01817"/>
<keyword evidence="4" id="KW-1185">Reference proteome</keyword>
<comment type="subcellular location">
    <subcellularLocation>
        <location evidence="1">Virion</location>
    </subcellularLocation>
</comment>
<sequence length="371" mass="40701">MTIRLSEKFTDIRDQFISAIKGGVDVETQGKLYAEMLDVLREDVVAEARLASEAAIAVNPLDGQLSARERKFFNEITKEVGYKEEKLLPQETIDRIFEDLETAHPLLTAIGVVNSGMRRKILKSTTSGQAVWGKIYGEIKGQLDAAFSEEENIDSKLTAFVVIPKDLQDLGVGWIERFVRTQIDEVFAVALEAAFLSGDGKDKPIGLTRQVQKGVSVSGGVYPEKDPSGTLTFADAKTTVKELTKVFKLHSVKEDGKTAVATAGKLVMVVNPQDAWEVRAQYTTLNAMGVYVTAMPFNLEIIESVAQTASKVTTFVKDRYYATVGGGITIRKYQETLAMEDMDLYTAKTFAYGKADDNTAAAVWTLAIPGE</sequence>
<dbReference type="HOGENOM" id="CLU_044197_0_0_9"/>
<evidence type="ECO:0000313" key="3">
    <source>
        <dbReference type="EMBL" id="ESK61264.1"/>
    </source>
</evidence>
<dbReference type="Pfam" id="PF05065">
    <property type="entry name" value="Phage_capsid"/>
    <property type="match status" value="1"/>
</dbReference>
<feature type="domain" description="Phage capsid-like C-terminal" evidence="2">
    <location>
        <begin position="87"/>
        <end position="279"/>
    </location>
</feature>
<dbReference type="Proteomes" id="UP000017415">
    <property type="component" value="Unassembled WGS sequence"/>
</dbReference>
<organism evidence="3 4">
    <name type="scientific">Enterococcus cecorum DSM 20682 = ATCC 43198</name>
    <dbReference type="NCBI Taxonomy" id="1121864"/>
    <lineage>
        <taxon>Bacteria</taxon>
        <taxon>Bacillati</taxon>
        <taxon>Bacillota</taxon>
        <taxon>Bacilli</taxon>
        <taxon>Lactobacillales</taxon>
        <taxon>Enterococcaceae</taxon>
        <taxon>Enterococcus</taxon>
    </lineage>
</organism>
<reference evidence="3 4" key="1">
    <citation type="submission" date="2013-10" db="EMBL/GenBank/DDBJ databases">
        <title>The Genome Sequence of Enterococcus cecorum DSM 20682 (= ATCC 43198) (Illumina assembly).</title>
        <authorList>
            <consortium name="The Broad Institute Genomics Platform"/>
            <consortium name="The Broad Institute Genome Sequencing Center for Infectious Disease"/>
            <person name="Earl A."/>
            <person name="Russ C."/>
            <person name="Gilmore M."/>
            <person name="Surin D."/>
            <person name="Walker B."/>
            <person name="Young S."/>
            <person name="Zeng Q."/>
            <person name="Gargeya S."/>
            <person name="Fitzgerald M."/>
            <person name="Haas B."/>
            <person name="Abouelleil A."/>
            <person name="Allen A.W."/>
            <person name="Alvarado L."/>
            <person name="Arachchi H.M."/>
            <person name="Berlin A.M."/>
            <person name="Chapman S.B."/>
            <person name="Gainer-Dewar J."/>
            <person name="Goldberg J."/>
            <person name="Griggs A."/>
            <person name="Gujja S."/>
            <person name="Hansen M."/>
            <person name="Howarth C."/>
            <person name="Imamovic A."/>
            <person name="Ireland A."/>
            <person name="Larimer J."/>
            <person name="McCowan C."/>
            <person name="Murphy C."/>
            <person name="Pearson M."/>
            <person name="Poon T.W."/>
            <person name="Priest M."/>
            <person name="Roberts A."/>
            <person name="Saif S."/>
            <person name="Shea T."/>
            <person name="Sisk P."/>
            <person name="Sykes S."/>
            <person name="Wortman J."/>
            <person name="Nusbaum C."/>
            <person name="Birren B."/>
        </authorList>
    </citation>
    <scope>NUCLEOTIDE SEQUENCE [LARGE SCALE GENOMIC DNA]</scope>
    <source>
        <strain evidence="3 4">ATCC 43198</strain>
    </source>
</reference>
<dbReference type="InterPro" id="IPR054612">
    <property type="entry name" value="Phage_capsid-like_C"/>
</dbReference>
<dbReference type="InterPro" id="IPR024455">
    <property type="entry name" value="Phage_capsid"/>
</dbReference>
<dbReference type="OrthoDB" id="2043141at2"/>